<dbReference type="SUPFAM" id="SSF55811">
    <property type="entry name" value="Nudix"/>
    <property type="match status" value="1"/>
</dbReference>
<evidence type="ECO:0000313" key="5">
    <source>
        <dbReference type="Proteomes" id="UP001596220"/>
    </source>
</evidence>
<dbReference type="InterPro" id="IPR000086">
    <property type="entry name" value="NUDIX_hydrolase_dom"/>
</dbReference>
<name>A0ABW1P6H0_9PSEU</name>
<dbReference type="InterPro" id="IPR015797">
    <property type="entry name" value="NUDIX_hydrolase-like_dom_sf"/>
</dbReference>
<comment type="cofactor">
    <cofactor evidence="1">
        <name>Mg(2+)</name>
        <dbReference type="ChEBI" id="CHEBI:18420"/>
    </cofactor>
</comment>
<evidence type="ECO:0000256" key="1">
    <source>
        <dbReference type="ARBA" id="ARBA00001946"/>
    </source>
</evidence>
<reference evidence="5" key="1">
    <citation type="journal article" date="2019" name="Int. J. Syst. Evol. Microbiol.">
        <title>The Global Catalogue of Microorganisms (GCM) 10K type strain sequencing project: providing services to taxonomists for standard genome sequencing and annotation.</title>
        <authorList>
            <consortium name="The Broad Institute Genomics Platform"/>
            <consortium name="The Broad Institute Genome Sequencing Center for Infectious Disease"/>
            <person name="Wu L."/>
            <person name="Ma J."/>
        </authorList>
    </citation>
    <scope>NUCLEOTIDE SEQUENCE [LARGE SCALE GENOMIC DNA]</scope>
    <source>
        <strain evidence="5">CGMCC 4.7246</strain>
    </source>
</reference>
<dbReference type="Pfam" id="PF00293">
    <property type="entry name" value="NUDIX"/>
    <property type="match status" value="1"/>
</dbReference>
<dbReference type="Gene3D" id="3.90.79.10">
    <property type="entry name" value="Nucleoside Triphosphate Pyrophosphohydrolase"/>
    <property type="match status" value="1"/>
</dbReference>
<evidence type="ECO:0000256" key="2">
    <source>
        <dbReference type="ARBA" id="ARBA00022801"/>
    </source>
</evidence>
<accession>A0ABW1P6H0</accession>
<feature type="domain" description="Nudix hydrolase" evidence="3">
    <location>
        <begin position="38"/>
        <end position="168"/>
    </location>
</feature>
<evidence type="ECO:0000259" key="3">
    <source>
        <dbReference type="PROSITE" id="PS51462"/>
    </source>
</evidence>
<organism evidence="4 5">
    <name type="scientific">Saccharothrix lopnurensis</name>
    <dbReference type="NCBI Taxonomy" id="1670621"/>
    <lineage>
        <taxon>Bacteria</taxon>
        <taxon>Bacillati</taxon>
        <taxon>Actinomycetota</taxon>
        <taxon>Actinomycetes</taxon>
        <taxon>Pseudonocardiales</taxon>
        <taxon>Pseudonocardiaceae</taxon>
        <taxon>Saccharothrix</taxon>
    </lineage>
</organism>
<proteinExistence type="predicted"/>
<dbReference type="EMBL" id="JBHSQO010000011">
    <property type="protein sequence ID" value="MFC6090247.1"/>
    <property type="molecule type" value="Genomic_DNA"/>
</dbReference>
<evidence type="ECO:0000313" key="4">
    <source>
        <dbReference type="EMBL" id="MFC6090247.1"/>
    </source>
</evidence>
<keyword evidence="2" id="KW-0378">Hydrolase</keyword>
<dbReference type="PROSITE" id="PS51462">
    <property type="entry name" value="NUDIX"/>
    <property type="match status" value="1"/>
</dbReference>
<keyword evidence="5" id="KW-1185">Reference proteome</keyword>
<dbReference type="PANTHER" id="PTHR11839">
    <property type="entry name" value="UDP/ADP-SUGAR PYROPHOSPHATASE"/>
    <property type="match status" value="1"/>
</dbReference>
<protein>
    <submittedName>
        <fullName evidence="4">NUDIX domain-containing protein</fullName>
    </submittedName>
</protein>
<comment type="caution">
    <text evidence="4">The sequence shown here is derived from an EMBL/GenBank/DDBJ whole genome shotgun (WGS) entry which is preliminary data.</text>
</comment>
<sequence>MSIKTLSSRVVYENPWLSLREDRIELANGSRGVYSVIDKPDFALVIPLEDDGYHLVEQYRYPVGHRSWEFPSGSFPQGVTGTPEELAVAELAEETGFTARRFDRLGYIHSSNSMTGAGGHVFLASGLVPGEPNREETEQDMRQRWFPRREVEQMLRDGVISESTCVAAYLLLTLWRQDHPGLR</sequence>
<dbReference type="CDD" id="cd24161">
    <property type="entry name" value="NUDIX_ADPRase_Ndx2"/>
    <property type="match status" value="1"/>
</dbReference>
<gene>
    <name evidence="4" type="ORF">ACFP3R_13265</name>
</gene>
<dbReference type="Proteomes" id="UP001596220">
    <property type="component" value="Unassembled WGS sequence"/>
</dbReference>
<dbReference type="RefSeq" id="WP_380635964.1">
    <property type="nucleotide sequence ID" value="NZ_JBHSQO010000011.1"/>
</dbReference>
<dbReference type="PANTHER" id="PTHR11839:SF18">
    <property type="entry name" value="NUDIX HYDROLASE DOMAIN-CONTAINING PROTEIN"/>
    <property type="match status" value="1"/>
</dbReference>